<accession>A0A1G4VFA4</accession>
<dbReference type="STRING" id="1502745.SAMN02799620_00785"/>
<dbReference type="Pfam" id="PF04586">
    <property type="entry name" value="Peptidase_S78"/>
    <property type="match status" value="1"/>
</dbReference>
<gene>
    <name evidence="6" type="ORF">SAMN02799620_00785</name>
</gene>
<dbReference type="InterPro" id="IPR054613">
    <property type="entry name" value="Peptidase_S78_dom"/>
</dbReference>
<dbReference type="GO" id="GO:0006508">
    <property type="term" value="P:proteolysis"/>
    <property type="evidence" value="ECO:0007669"/>
    <property type="project" value="UniProtKB-KW"/>
</dbReference>
<evidence type="ECO:0000259" key="5">
    <source>
        <dbReference type="Pfam" id="PF04586"/>
    </source>
</evidence>
<feature type="compositionally biased region" description="Polar residues" evidence="4">
    <location>
        <begin position="239"/>
        <end position="252"/>
    </location>
</feature>
<dbReference type="RefSeq" id="WP_235632693.1">
    <property type="nucleotide sequence ID" value="NZ_FMUB01000002.1"/>
</dbReference>
<feature type="domain" description="Prohead serine protease" evidence="5">
    <location>
        <begin position="33"/>
        <end position="180"/>
    </location>
</feature>
<dbReference type="NCBIfam" id="TIGR01543">
    <property type="entry name" value="proheadase_HK97"/>
    <property type="match status" value="1"/>
</dbReference>
<keyword evidence="2" id="KW-0645">Protease</keyword>
<keyword evidence="1" id="KW-1188">Viral release from host cell</keyword>
<keyword evidence="3" id="KW-0378">Hydrolase</keyword>
<dbReference type="AlphaFoldDB" id="A0A1G4VFA4"/>
<feature type="compositionally biased region" description="Acidic residues" evidence="4">
    <location>
        <begin position="224"/>
        <end position="235"/>
    </location>
</feature>
<name>A0A1G4VFA4_9MYCO</name>
<evidence type="ECO:0000313" key="6">
    <source>
        <dbReference type="EMBL" id="SCX05945.1"/>
    </source>
</evidence>
<reference evidence="7" key="1">
    <citation type="submission" date="2016-10" db="EMBL/GenBank/DDBJ databases">
        <authorList>
            <person name="Varghese N."/>
            <person name="Submissions S."/>
        </authorList>
    </citation>
    <scope>NUCLEOTIDE SEQUENCE [LARGE SCALE GENOMIC DNA]</scope>
    <source>
        <strain evidence="7">UNC267MFSha1.1M11</strain>
    </source>
</reference>
<feature type="region of interest" description="Disordered" evidence="4">
    <location>
        <begin position="219"/>
        <end position="252"/>
    </location>
</feature>
<protein>
    <recommendedName>
        <fullName evidence="5">Prohead serine protease domain-containing protein</fullName>
    </recommendedName>
</protein>
<evidence type="ECO:0000256" key="3">
    <source>
        <dbReference type="ARBA" id="ARBA00022801"/>
    </source>
</evidence>
<evidence type="ECO:0000256" key="4">
    <source>
        <dbReference type="SAM" id="MobiDB-lite"/>
    </source>
</evidence>
<dbReference type="Proteomes" id="UP000199707">
    <property type="component" value="Unassembled WGS sequence"/>
</dbReference>
<proteinExistence type="predicted"/>
<sequence length="267" mass="28900">MKHRIGDIVTKSLTVKPLKAKAADGDNAGLEEGEFLAYASVFGVKDLDGDVVEPTAFDKTLAEWKSSDNLLPMLWGHNTSDPDMNLGDFPSAEVDEHGLLVKGRIDLEGPKGPQAYRLIKGGRVRQLSYSYRITKGEYVIPRGEENADKEPYFRIDEVDLFEISLVQIGANQETEILAVKAATGALQTKAGRALSSKNEEALRGALAQAEEIVTALKDVLPSDDSGDGDEEDQDETSGKEPSSTDSKSVTTMPSPSVYLALLELESI</sequence>
<evidence type="ECO:0000256" key="1">
    <source>
        <dbReference type="ARBA" id="ARBA00022612"/>
    </source>
</evidence>
<evidence type="ECO:0000313" key="7">
    <source>
        <dbReference type="Proteomes" id="UP000199707"/>
    </source>
</evidence>
<dbReference type="EMBL" id="FMUB01000002">
    <property type="protein sequence ID" value="SCX05945.1"/>
    <property type="molecule type" value="Genomic_DNA"/>
</dbReference>
<dbReference type="InterPro" id="IPR006433">
    <property type="entry name" value="Prohead_protease"/>
</dbReference>
<dbReference type="GO" id="GO:0008233">
    <property type="term" value="F:peptidase activity"/>
    <property type="evidence" value="ECO:0007669"/>
    <property type="project" value="UniProtKB-KW"/>
</dbReference>
<organism evidence="6 7">
    <name type="scientific">Mycolicibacterium fluoranthenivorans</name>
    <dbReference type="NCBI Taxonomy" id="258505"/>
    <lineage>
        <taxon>Bacteria</taxon>
        <taxon>Bacillati</taxon>
        <taxon>Actinomycetota</taxon>
        <taxon>Actinomycetes</taxon>
        <taxon>Mycobacteriales</taxon>
        <taxon>Mycobacteriaceae</taxon>
        <taxon>Mycolicibacterium</taxon>
    </lineage>
</organism>
<evidence type="ECO:0000256" key="2">
    <source>
        <dbReference type="ARBA" id="ARBA00022670"/>
    </source>
</evidence>